<evidence type="ECO:0000313" key="3">
    <source>
        <dbReference type="Proteomes" id="UP001416858"/>
    </source>
</evidence>
<dbReference type="Gene3D" id="3.40.50.150">
    <property type="entry name" value="Vaccinia Virus protein VP39"/>
    <property type="match status" value="1"/>
</dbReference>
<dbReference type="SUPFAM" id="SSF53335">
    <property type="entry name" value="S-adenosyl-L-methionine-dependent methyltransferases"/>
    <property type="match status" value="1"/>
</dbReference>
<evidence type="ECO:0000313" key="2">
    <source>
        <dbReference type="EMBL" id="GAA5505854.1"/>
    </source>
</evidence>
<comment type="caution">
    <text evidence="2">The sequence shown here is derived from an EMBL/GenBank/DDBJ whole genome shotgun (WGS) entry which is preliminary data.</text>
</comment>
<dbReference type="CDD" id="cd02440">
    <property type="entry name" value="AdoMet_MTases"/>
    <property type="match status" value="1"/>
</dbReference>
<dbReference type="Pfam" id="PF13649">
    <property type="entry name" value="Methyltransf_25"/>
    <property type="match status" value="1"/>
</dbReference>
<dbReference type="InterPro" id="IPR029063">
    <property type="entry name" value="SAM-dependent_MTases_sf"/>
</dbReference>
<sequence>MPLSIGQPQTTSFAKRAFHVFKAWMKQPTQVATICPSSPFLTENIADRDSVRSASSVVELGPGAGGTTLALLSQMRPDARLLAIEKTDAFREALDEIADPRFTSHIGDATDLIAVLEQHQFANPDVIVSGVPFSAIPPIIAQDLVRAIHRVLKPGGEFIAYQVRSDVERFARPLFGPAETERIPINIPPLTVFTWRKIEAPILTRDIDTRDIA</sequence>
<organism evidence="2 3">
    <name type="scientific">Novipirellula caenicola</name>
    <dbReference type="NCBI Taxonomy" id="1536901"/>
    <lineage>
        <taxon>Bacteria</taxon>
        <taxon>Pseudomonadati</taxon>
        <taxon>Planctomycetota</taxon>
        <taxon>Planctomycetia</taxon>
        <taxon>Pirellulales</taxon>
        <taxon>Pirellulaceae</taxon>
        <taxon>Novipirellula</taxon>
    </lineage>
</organism>
<dbReference type="InterPro" id="IPR041698">
    <property type="entry name" value="Methyltransf_25"/>
</dbReference>
<accession>A0ABP9VKY9</accession>
<protein>
    <submittedName>
        <fullName evidence="2">Ornithine lipid N-methyltransferase</fullName>
    </submittedName>
</protein>
<name>A0ABP9VKY9_9BACT</name>
<reference evidence="2 3" key="1">
    <citation type="submission" date="2024-02" db="EMBL/GenBank/DDBJ databases">
        <title>Rhodopirellula caenicola NBRC 110016.</title>
        <authorList>
            <person name="Ichikawa N."/>
            <person name="Katano-Makiyama Y."/>
            <person name="Hidaka K."/>
        </authorList>
    </citation>
    <scope>NUCLEOTIDE SEQUENCE [LARGE SCALE GENOMIC DNA]</scope>
    <source>
        <strain evidence="2 3">NBRC 110016</strain>
    </source>
</reference>
<proteinExistence type="predicted"/>
<evidence type="ECO:0000259" key="1">
    <source>
        <dbReference type="Pfam" id="PF13649"/>
    </source>
</evidence>
<gene>
    <name evidence="2" type="primary">olsG</name>
    <name evidence="2" type="ORF">Rcae01_01302</name>
</gene>
<keyword evidence="3" id="KW-1185">Reference proteome</keyword>
<dbReference type="RefSeq" id="WP_345682838.1">
    <property type="nucleotide sequence ID" value="NZ_BAABRO010000002.1"/>
</dbReference>
<dbReference type="EMBL" id="BAABRO010000002">
    <property type="protein sequence ID" value="GAA5505854.1"/>
    <property type="molecule type" value="Genomic_DNA"/>
</dbReference>
<dbReference type="Proteomes" id="UP001416858">
    <property type="component" value="Unassembled WGS sequence"/>
</dbReference>
<feature type="domain" description="Methyltransferase" evidence="1">
    <location>
        <begin position="57"/>
        <end position="156"/>
    </location>
</feature>